<geneLocation type="plasmid" evidence="2">
    <name>pM7012</name>
</geneLocation>
<evidence type="ECO:0000256" key="1">
    <source>
        <dbReference type="SAM" id="MobiDB-lite"/>
    </source>
</evidence>
<evidence type="ECO:0000313" key="2">
    <source>
        <dbReference type="EMBL" id="BAO18999.1"/>
    </source>
</evidence>
<keyword evidence="2" id="KW-0614">Plasmid</keyword>
<dbReference type="EMBL" id="AB853026">
    <property type="protein sequence ID" value="BAO18999.1"/>
    <property type="molecule type" value="Genomic_DNA"/>
</dbReference>
<reference evidence="2" key="2">
    <citation type="submission" date="2024-06" db="EMBL/GenBank/DDBJ databases">
        <authorList>
            <person name="Sakai Y."/>
            <person name="Fujii T."/>
        </authorList>
    </citation>
    <scope>NUCLEOTIDE SEQUENCE</scope>
    <source>
        <strain evidence="2">M701</strain>
        <plasmid evidence="2">pM7012</plasmid>
    </source>
</reference>
<reference evidence="2" key="1">
    <citation type="journal article" date="2014" name="Microbiology">
        <title>A 2,4-dichlorophenoxyacetic acid degradation plasmid pM7012 discloses distribution of an unclassified megaplasmid group across bacterial species.</title>
        <authorList>
            <person name="Sakai Y."/>
            <person name="Ogawa N."/>
            <person name="Shimomura Y."/>
            <person name="Fujii T."/>
        </authorList>
    </citation>
    <scope>NUCLEOTIDE SEQUENCE</scope>
    <source>
        <strain evidence="2">M701</strain>
    </source>
</reference>
<feature type="compositionally biased region" description="Basic and acidic residues" evidence="1">
    <location>
        <begin position="58"/>
        <end position="67"/>
    </location>
</feature>
<dbReference type="AlphaFoldDB" id="V5YP19"/>
<sequence>MNGSAPRVCRSATCMALVPFGHGLSARRVRSRSASSAHRAGRPARCGRSWQPNTRPSPARDPEKSDYWRPNFAHATRQQPCTSTWQECAPDDHLFSTDARYPSPFVSANYSLGLLTSRTVGSPTL</sequence>
<proteinExistence type="predicted"/>
<name>V5YP19_9BURK</name>
<protein>
    <submittedName>
        <fullName evidence="2">Uncharacterized protein</fullName>
    </submittedName>
</protein>
<feature type="region of interest" description="Disordered" evidence="1">
    <location>
        <begin position="28"/>
        <end position="70"/>
    </location>
</feature>
<accession>V5YP19</accession>
<organism evidence="2">
    <name type="scientific">Burkholderia sp. M701</name>
    <dbReference type="NCBI Taxonomy" id="326454"/>
    <lineage>
        <taxon>Bacteria</taxon>
        <taxon>Pseudomonadati</taxon>
        <taxon>Pseudomonadota</taxon>
        <taxon>Betaproteobacteria</taxon>
        <taxon>Burkholderiales</taxon>
        <taxon>Burkholderiaceae</taxon>
        <taxon>Burkholderia</taxon>
    </lineage>
</organism>